<evidence type="ECO:0000256" key="1">
    <source>
        <dbReference type="SAM" id="MobiDB-lite"/>
    </source>
</evidence>
<proteinExistence type="predicted"/>
<dbReference type="Gene3D" id="2.40.70.10">
    <property type="entry name" value="Acid Proteases"/>
    <property type="match status" value="1"/>
</dbReference>
<dbReference type="PROSITE" id="PS51767">
    <property type="entry name" value="PEPTIDASE_A1"/>
    <property type="match status" value="1"/>
</dbReference>
<organism evidence="3 4">
    <name type="scientific">Salvia divinorum</name>
    <name type="common">Maria pastora</name>
    <name type="synonym">Diviner's sage</name>
    <dbReference type="NCBI Taxonomy" id="28513"/>
    <lineage>
        <taxon>Eukaryota</taxon>
        <taxon>Viridiplantae</taxon>
        <taxon>Streptophyta</taxon>
        <taxon>Embryophyta</taxon>
        <taxon>Tracheophyta</taxon>
        <taxon>Spermatophyta</taxon>
        <taxon>Magnoliopsida</taxon>
        <taxon>eudicotyledons</taxon>
        <taxon>Gunneridae</taxon>
        <taxon>Pentapetalae</taxon>
        <taxon>asterids</taxon>
        <taxon>lamiids</taxon>
        <taxon>Lamiales</taxon>
        <taxon>Lamiaceae</taxon>
        <taxon>Nepetoideae</taxon>
        <taxon>Mentheae</taxon>
        <taxon>Salviinae</taxon>
        <taxon>Salvia</taxon>
        <taxon>Salvia subgen. Calosphace</taxon>
    </lineage>
</organism>
<dbReference type="InterPro" id="IPR033121">
    <property type="entry name" value="PEPTIDASE_A1"/>
</dbReference>
<keyword evidence="4" id="KW-1185">Reference proteome</keyword>
<dbReference type="SUPFAM" id="SSF50630">
    <property type="entry name" value="Acid proteases"/>
    <property type="match status" value="1"/>
</dbReference>
<gene>
    <name evidence="3" type="ORF">AAHA92_22712</name>
</gene>
<comment type="caution">
    <text evidence="3">The sequence shown here is derived from an EMBL/GenBank/DDBJ whole genome shotgun (WGS) entry which is preliminary data.</text>
</comment>
<feature type="domain" description="Peptidase A1" evidence="2">
    <location>
        <begin position="1"/>
        <end position="65"/>
    </location>
</feature>
<evidence type="ECO:0000313" key="4">
    <source>
        <dbReference type="Proteomes" id="UP001567538"/>
    </source>
</evidence>
<evidence type="ECO:0000259" key="2">
    <source>
        <dbReference type="PROSITE" id="PS51767"/>
    </source>
</evidence>
<accession>A0ABD1GQ10</accession>
<reference evidence="3 4" key="1">
    <citation type="submission" date="2024-06" db="EMBL/GenBank/DDBJ databases">
        <title>A chromosome level genome sequence of Diviner's sage (Salvia divinorum).</title>
        <authorList>
            <person name="Ford S.A."/>
            <person name="Ro D.-K."/>
            <person name="Ness R.W."/>
            <person name="Phillips M.A."/>
        </authorList>
    </citation>
    <scope>NUCLEOTIDE SEQUENCE [LARGE SCALE GENOMIC DNA]</scope>
    <source>
        <strain evidence="3">SAF-2024a</strain>
        <tissue evidence="3">Leaf</tissue>
    </source>
</reference>
<dbReference type="EMBL" id="JBEAFC010000008">
    <property type="protein sequence ID" value="KAL1546059.1"/>
    <property type="molecule type" value="Genomic_DNA"/>
</dbReference>
<name>A0ABD1GQ10_SALDI</name>
<sequence>MVFGNGQKLLLAPENDLFRHSKVHGAYCLGIFSNGKELTTLLGATIIVQNTLVTYDREHKKVGFWKTNCSELWERLQLSPRLPSDADEVNSTTGIAPKLAPTGPPQPQARGEVKIGLIKFSMLLNINYT</sequence>
<protein>
    <submittedName>
        <fullName evidence="3">Aspartic proteinase 36-like</fullName>
    </submittedName>
</protein>
<dbReference type="AlphaFoldDB" id="A0ABD1GQ10"/>
<evidence type="ECO:0000313" key="3">
    <source>
        <dbReference type="EMBL" id="KAL1546059.1"/>
    </source>
</evidence>
<dbReference type="Proteomes" id="UP001567538">
    <property type="component" value="Unassembled WGS sequence"/>
</dbReference>
<feature type="region of interest" description="Disordered" evidence="1">
    <location>
        <begin position="87"/>
        <end position="108"/>
    </location>
</feature>
<dbReference type="InterPro" id="IPR021109">
    <property type="entry name" value="Peptidase_aspartic_dom_sf"/>
</dbReference>